<keyword evidence="8" id="KW-0902">Two-component regulatory system</keyword>
<dbReference type="PRINTS" id="PR00344">
    <property type="entry name" value="BCTRLSENSOR"/>
</dbReference>
<gene>
    <name evidence="15" type="ORF">GMLC_19220</name>
</gene>
<reference evidence="16" key="1">
    <citation type="submission" date="2020-06" db="EMBL/GenBank/DDBJ databases">
        <title>Draft genomic sequecing of Geomonas sp. Red745.</title>
        <authorList>
            <person name="Itoh H."/>
            <person name="Xu Z.X."/>
            <person name="Ushijima N."/>
            <person name="Masuda Y."/>
            <person name="Shiratori Y."/>
            <person name="Senoo K."/>
        </authorList>
    </citation>
    <scope>NUCLEOTIDE SEQUENCE [LARGE SCALE GENOMIC DNA]</scope>
    <source>
        <strain evidence="16">Red745</strain>
    </source>
</reference>
<evidence type="ECO:0000256" key="4">
    <source>
        <dbReference type="ARBA" id="ARBA00022679"/>
    </source>
</evidence>
<dbReference type="InterPro" id="IPR001610">
    <property type="entry name" value="PAC"/>
</dbReference>
<keyword evidence="4" id="KW-0808">Transferase</keyword>
<dbReference type="CDD" id="cd12915">
    <property type="entry name" value="PDC2_DGC_like"/>
    <property type="match status" value="1"/>
</dbReference>
<feature type="domain" description="PAS" evidence="13">
    <location>
        <begin position="326"/>
        <end position="396"/>
    </location>
</feature>
<dbReference type="Proteomes" id="UP000587586">
    <property type="component" value="Unassembled WGS sequence"/>
</dbReference>
<dbReference type="AlphaFoldDB" id="A0A6V8N9Y8"/>
<dbReference type="GO" id="GO:0000155">
    <property type="term" value="F:phosphorelay sensor kinase activity"/>
    <property type="evidence" value="ECO:0007669"/>
    <property type="project" value="InterPro"/>
</dbReference>
<accession>A0A6V8N9Y8</accession>
<dbReference type="CDD" id="cd00130">
    <property type="entry name" value="PAS"/>
    <property type="match status" value="2"/>
</dbReference>
<evidence type="ECO:0000256" key="7">
    <source>
        <dbReference type="ARBA" id="ARBA00022840"/>
    </source>
</evidence>
<dbReference type="Gene3D" id="3.30.565.10">
    <property type="entry name" value="Histidine kinase-like ATPase, C-terminal domain"/>
    <property type="match status" value="1"/>
</dbReference>
<evidence type="ECO:0000256" key="8">
    <source>
        <dbReference type="ARBA" id="ARBA00023012"/>
    </source>
</evidence>
<dbReference type="Pfam" id="PF08447">
    <property type="entry name" value="PAS_3"/>
    <property type="match status" value="1"/>
</dbReference>
<keyword evidence="7" id="KW-0067">ATP-binding</keyword>
<dbReference type="PROSITE" id="PS50110">
    <property type="entry name" value="RESPONSE_REGULATORY"/>
    <property type="match status" value="1"/>
</dbReference>
<dbReference type="InterPro" id="IPR000700">
    <property type="entry name" value="PAS-assoc_C"/>
</dbReference>
<dbReference type="InterPro" id="IPR003594">
    <property type="entry name" value="HATPase_dom"/>
</dbReference>
<dbReference type="GO" id="GO:0006355">
    <property type="term" value="P:regulation of DNA-templated transcription"/>
    <property type="evidence" value="ECO:0007669"/>
    <property type="project" value="InterPro"/>
</dbReference>
<dbReference type="InterPro" id="IPR036097">
    <property type="entry name" value="HisK_dim/P_sf"/>
</dbReference>
<dbReference type="Pfam" id="PF02518">
    <property type="entry name" value="HATPase_c"/>
    <property type="match status" value="1"/>
</dbReference>
<evidence type="ECO:0000256" key="1">
    <source>
        <dbReference type="ARBA" id="ARBA00000085"/>
    </source>
</evidence>
<keyword evidence="5" id="KW-0547">Nucleotide-binding</keyword>
<organism evidence="15 16">
    <name type="scientific">Geomonas limicola</name>
    <dbReference type="NCBI Taxonomy" id="2740186"/>
    <lineage>
        <taxon>Bacteria</taxon>
        <taxon>Pseudomonadati</taxon>
        <taxon>Thermodesulfobacteriota</taxon>
        <taxon>Desulfuromonadia</taxon>
        <taxon>Geobacterales</taxon>
        <taxon>Geobacteraceae</taxon>
        <taxon>Geomonas</taxon>
    </lineage>
</organism>
<dbReference type="EMBL" id="BLXZ01000003">
    <property type="protein sequence ID" value="GFO68343.1"/>
    <property type="molecule type" value="Genomic_DNA"/>
</dbReference>
<dbReference type="InterPro" id="IPR035965">
    <property type="entry name" value="PAS-like_dom_sf"/>
</dbReference>
<dbReference type="PROSITE" id="PS50112">
    <property type="entry name" value="PAS"/>
    <property type="match status" value="2"/>
</dbReference>
<keyword evidence="10" id="KW-0472">Membrane</keyword>
<proteinExistence type="predicted"/>
<feature type="transmembrane region" description="Helical" evidence="10">
    <location>
        <begin position="6"/>
        <end position="28"/>
    </location>
</feature>
<dbReference type="InterPro" id="IPR000014">
    <property type="entry name" value="PAS"/>
</dbReference>
<evidence type="ECO:0000313" key="15">
    <source>
        <dbReference type="EMBL" id="GFO68343.1"/>
    </source>
</evidence>
<evidence type="ECO:0000259" key="12">
    <source>
        <dbReference type="PROSITE" id="PS50110"/>
    </source>
</evidence>
<dbReference type="SUPFAM" id="SSF55785">
    <property type="entry name" value="PYP-like sensor domain (PAS domain)"/>
    <property type="match status" value="2"/>
</dbReference>
<dbReference type="SUPFAM" id="SSF47384">
    <property type="entry name" value="Homodimeric domain of signal transducing histidine kinase"/>
    <property type="match status" value="1"/>
</dbReference>
<feature type="modified residue" description="4-aspartylphosphate" evidence="9">
    <location>
        <position position="897"/>
    </location>
</feature>
<dbReference type="InterPro" id="IPR005467">
    <property type="entry name" value="His_kinase_dom"/>
</dbReference>
<feature type="domain" description="PAS" evidence="13">
    <location>
        <begin position="453"/>
        <end position="525"/>
    </location>
</feature>
<dbReference type="PROSITE" id="PS50109">
    <property type="entry name" value="HIS_KIN"/>
    <property type="match status" value="1"/>
</dbReference>
<protein>
    <recommendedName>
        <fullName evidence="2">histidine kinase</fullName>
        <ecNumber evidence="2">2.7.13.3</ecNumber>
    </recommendedName>
</protein>
<evidence type="ECO:0000259" key="14">
    <source>
        <dbReference type="PROSITE" id="PS50113"/>
    </source>
</evidence>
<dbReference type="InterPro" id="IPR001789">
    <property type="entry name" value="Sig_transdc_resp-reg_receiver"/>
</dbReference>
<dbReference type="SMART" id="SM00091">
    <property type="entry name" value="PAS"/>
    <property type="match status" value="2"/>
</dbReference>
<feature type="transmembrane region" description="Helical" evidence="10">
    <location>
        <begin position="288"/>
        <end position="310"/>
    </location>
</feature>
<dbReference type="InterPro" id="IPR013767">
    <property type="entry name" value="PAS_fold"/>
</dbReference>
<dbReference type="Gene3D" id="1.10.287.130">
    <property type="match status" value="1"/>
</dbReference>
<keyword evidence="16" id="KW-1185">Reference proteome</keyword>
<evidence type="ECO:0000256" key="2">
    <source>
        <dbReference type="ARBA" id="ARBA00012438"/>
    </source>
</evidence>
<dbReference type="CDD" id="cd12914">
    <property type="entry name" value="PDC1_DGC_like"/>
    <property type="match status" value="1"/>
</dbReference>
<dbReference type="InterPro" id="IPR003661">
    <property type="entry name" value="HisK_dim/P_dom"/>
</dbReference>
<feature type="domain" description="PAC" evidence="14">
    <location>
        <begin position="529"/>
        <end position="582"/>
    </location>
</feature>
<dbReference type="InterPro" id="IPR011006">
    <property type="entry name" value="CheY-like_superfamily"/>
</dbReference>
<feature type="domain" description="Response regulatory" evidence="12">
    <location>
        <begin position="847"/>
        <end position="962"/>
    </location>
</feature>
<dbReference type="PANTHER" id="PTHR43065:SF42">
    <property type="entry name" value="TWO-COMPONENT SENSOR PPRA"/>
    <property type="match status" value="1"/>
</dbReference>
<dbReference type="InterPro" id="IPR013655">
    <property type="entry name" value="PAS_fold_3"/>
</dbReference>
<dbReference type="SUPFAM" id="SSF55874">
    <property type="entry name" value="ATPase domain of HSP90 chaperone/DNA topoisomerase II/histidine kinase"/>
    <property type="match status" value="1"/>
</dbReference>
<keyword evidence="3 9" id="KW-0597">Phosphoprotein</keyword>
<dbReference type="Gene3D" id="3.30.450.20">
    <property type="entry name" value="PAS domain"/>
    <property type="match status" value="4"/>
</dbReference>
<sequence>MKSPFVRQLFGGVLLLNLVVAAIIWFSLQQSRARYEERAAVTAQNLAQVLDENLSGTVARIDTVLQAMVNAAQRELSRGAIDKGYFDNLLMQEHSRISGLTALRATDASGRAVYGAPVTPVTTSSLAQRDYFRYLRDHPGAGLVISKPLVGGISGKWMVVLARRISHPDGSFAGLVYAGVGLDYLTKSFSNINVGPHGIIALHDDDLSLIARYPELPGKEHGVGMKILSPRLKALVEAGKGVGTYTAKSTSDGLERTFSFRTLALPRPLKVFVGLATQDYLAVWHTEVLALSLGMAVFLAMTLAGAWLMLRQWRSNQKANQEIAEHKAMLQQIMDTASVAIFQVDLQGRILHANRQMADMFGCSSGELTGSTYVELIHPSEREIGRQKMVALLRSAIPSVDLERFYWRKDGSVFWGHLVGRRFYDLHGQEQGLIGVISDVSQRKQAEDALRQSENQLAMVLRGSQLGLWDWNIATGEVKRNERWAAMLGYTMEEIRFTVENWDTLIHPEDRAEVWRSINDHLAGKTPLHAAEYRMRCKDGQWIWIRDRAMIVEYGPDGAPLRMCGTHEDISDRKALEAKQQELGRQLLHAQKLESLGVLAGGIAHDFNNILMAILGNADLALMRIAKESPVAENLRRIEQSALRAADLARQMLAYSGKGKFLVESIDLGRVLEEMLHMLKVSISKKAALRFNRQEHLPPIEADVTQVRQVIMNLVINASEALGEGDGIISVSTGSLECAEGYLAGAWPSDPAPAGLYVYLEVTDNGCGMDQETLSRVFDPFFTTKFTGRGLGMAAVLGIVRGHKGSIKVSSEPGRGTTFRILFPASRRPDRSVDARPGQEEWQGEGTVLLVDDEEAVLTVGTEILKELGFSVLTAHDGGEALEVFRNTADIACVILDLTMPRMDGVECFRELKKMAPEAKILMSSGFNEQEVTQKLVGGGPVGFIQKPYTVSVLRQAIAELTQEV</sequence>
<evidence type="ECO:0000313" key="16">
    <source>
        <dbReference type="Proteomes" id="UP000587586"/>
    </source>
</evidence>
<keyword evidence="10" id="KW-1133">Transmembrane helix</keyword>
<evidence type="ECO:0000259" key="13">
    <source>
        <dbReference type="PROSITE" id="PS50112"/>
    </source>
</evidence>
<keyword evidence="10" id="KW-0812">Transmembrane</keyword>
<dbReference type="Gene3D" id="3.40.50.2300">
    <property type="match status" value="1"/>
</dbReference>
<feature type="domain" description="PAC" evidence="14">
    <location>
        <begin position="400"/>
        <end position="452"/>
    </location>
</feature>
<keyword evidence="6" id="KW-0418">Kinase</keyword>
<dbReference type="SUPFAM" id="SSF52172">
    <property type="entry name" value="CheY-like"/>
    <property type="match status" value="1"/>
</dbReference>
<dbReference type="Pfam" id="PF00989">
    <property type="entry name" value="PAS"/>
    <property type="match status" value="1"/>
</dbReference>
<evidence type="ECO:0000259" key="11">
    <source>
        <dbReference type="PROSITE" id="PS50109"/>
    </source>
</evidence>
<dbReference type="PANTHER" id="PTHR43065">
    <property type="entry name" value="SENSOR HISTIDINE KINASE"/>
    <property type="match status" value="1"/>
</dbReference>
<dbReference type="SMART" id="SM00448">
    <property type="entry name" value="REC"/>
    <property type="match status" value="1"/>
</dbReference>
<dbReference type="GO" id="GO:0005524">
    <property type="term" value="F:ATP binding"/>
    <property type="evidence" value="ECO:0007669"/>
    <property type="project" value="UniProtKB-KW"/>
</dbReference>
<name>A0A6V8N9Y8_9BACT</name>
<dbReference type="Pfam" id="PF00072">
    <property type="entry name" value="Response_reg"/>
    <property type="match status" value="1"/>
</dbReference>
<evidence type="ECO:0000256" key="9">
    <source>
        <dbReference type="PROSITE-ProRule" id="PRU00169"/>
    </source>
</evidence>
<dbReference type="EC" id="2.7.13.3" evidence="2"/>
<feature type="domain" description="Histidine kinase" evidence="11">
    <location>
        <begin position="602"/>
        <end position="827"/>
    </location>
</feature>
<dbReference type="CDD" id="cd00082">
    <property type="entry name" value="HisKA"/>
    <property type="match status" value="1"/>
</dbReference>
<dbReference type="InterPro" id="IPR004358">
    <property type="entry name" value="Sig_transdc_His_kin-like_C"/>
</dbReference>
<evidence type="ECO:0000256" key="6">
    <source>
        <dbReference type="ARBA" id="ARBA00022777"/>
    </source>
</evidence>
<comment type="caution">
    <text evidence="15">The sequence shown here is derived from an EMBL/GenBank/DDBJ whole genome shotgun (WGS) entry which is preliminary data.</text>
</comment>
<dbReference type="SMART" id="SM00387">
    <property type="entry name" value="HATPase_c"/>
    <property type="match status" value="1"/>
</dbReference>
<dbReference type="SMART" id="SM00388">
    <property type="entry name" value="HisKA"/>
    <property type="match status" value="1"/>
</dbReference>
<dbReference type="NCBIfam" id="TIGR00229">
    <property type="entry name" value="sensory_box"/>
    <property type="match status" value="2"/>
</dbReference>
<dbReference type="InterPro" id="IPR036890">
    <property type="entry name" value="HATPase_C_sf"/>
</dbReference>
<evidence type="ECO:0000256" key="10">
    <source>
        <dbReference type="SAM" id="Phobius"/>
    </source>
</evidence>
<evidence type="ECO:0000256" key="3">
    <source>
        <dbReference type="ARBA" id="ARBA00022553"/>
    </source>
</evidence>
<comment type="catalytic activity">
    <reaction evidence="1">
        <text>ATP + protein L-histidine = ADP + protein N-phospho-L-histidine.</text>
        <dbReference type="EC" id="2.7.13.3"/>
    </reaction>
</comment>
<dbReference type="RefSeq" id="WP_183360856.1">
    <property type="nucleotide sequence ID" value="NZ_BLXZ01000003.1"/>
</dbReference>
<dbReference type="SMART" id="SM00086">
    <property type="entry name" value="PAC"/>
    <property type="match status" value="2"/>
</dbReference>
<dbReference type="PROSITE" id="PS50113">
    <property type="entry name" value="PAC"/>
    <property type="match status" value="2"/>
</dbReference>
<evidence type="ECO:0000256" key="5">
    <source>
        <dbReference type="ARBA" id="ARBA00022741"/>
    </source>
</evidence>